<keyword evidence="2 13" id="KW-0963">Cytoplasm</keyword>
<keyword evidence="4 13" id="KW-0479">Metal-binding</keyword>
<dbReference type="Gene3D" id="3.30.420.10">
    <property type="entry name" value="Ribonuclease H-like superfamily/Ribonuclease H"/>
    <property type="match status" value="1"/>
</dbReference>
<feature type="active site" evidence="13">
    <location>
        <position position="7"/>
    </location>
</feature>
<comment type="cofactor">
    <cofactor evidence="13">
        <name>Mg(2+)</name>
        <dbReference type="ChEBI" id="CHEBI:18420"/>
    </cofactor>
    <text evidence="13">Binds 2 Mg(2+) ion per subunit.</text>
</comment>
<dbReference type="FunFam" id="3.30.420.10:FF:000002">
    <property type="entry name" value="Crossover junction endodeoxyribonuclease RuvC"/>
    <property type="match status" value="1"/>
</dbReference>
<evidence type="ECO:0000256" key="13">
    <source>
        <dbReference type="HAMAP-Rule" id="MF_00034"/>
    </source>
</evidence>
<dbReference type="InterPro" id="IPR002176">
    <property type="entry name" value="X-over_junc_endoDNase_RuvC"/>
</dbReference>
<comment type="catalytic activity">
    <reaction evidence="12 13">
        <text>Endonucleolytic cleavage at a junction such as a reciprocal single-stranded crossover between two homologous DNA duplexes (Holliday junction).</text>
        <dbReference type="EC" id="3.1.21.10"/>
    </reaction>
</comment>
<feature type="active site" evidence="13">
    <location>
        <position position="139"/>
    </location>
</feature>
<keyword evidence="7 13" id="KW-0378">Hydrolase</keyword>
<evidence type="ECO:0000256" key="9">
    <source>
        <dbReference type="ARBA" id="ARBA00023125"/>
    </source>
</evidence>
<dbReference type="EMBL" id="DXFQ01000006">
    <property type="protein sequence ID" value="HIX19033.1"/>
    <property type="molecule type" value="Genomic_DNA"/>
</dbReference>
<feature type="active site" evidence="13">
    <location>
        <position position="67"/>
    </location>
</feature>
<evidence type="ECO:0000256" key="7">
    <source>
        <dbReference type="ARBA" id="ARBA00022801"/>
    </source>
</evidence>
<keyword evidence="5 13" id="KW-0255">Endonuclease</keyword>
<dbReference type="AlphaFoldDB" id="A0A9D1V9K8"/>
<dbReference type="GO" id="GO:0006310">
    <property type="term" value="P:DNA recombination"/>
    <property type="evidence" value="ECO:0007669"/>
    <property type="project" value="UniProtKB-UniRule"/>
</dbReference>
<dbReference type="GO" id="GO:0006281">
    <property type="term" value="P:DNA repair"/>
    <property type="evidence" value="ECO:0007669"/>
    <property type="project" value="UniProtKB-UniRule"/>
</dbReference>
<comment type="subunit">
    <text evidence="13">Homodimer which binds Holliday junction (HJ) DNA. The HJ becomes 2-fold symmetrical on binding to RuvC with unstacked arms; it has a different conformation from HJ DNA in complex with RuvA. In the full resolvosome a probable DNA-RuvA(4)-RuvB(12)-RuvC(2) complex forms which resolves the HJ.</text>
</comment>
<proteinExistence type="inferred from homology"/>
<dbReference type="InterPro" id="IPR036397">
    <property type="entry name" value="RNaseH_sf"/>
</dbReference>
<comment type="similarity">
    <text evidence="1 13">Belongs to the RuvC family.</text>
</comment>
<reference evidence="15" key="1">
    <citation type="journal article" date="2021" name="PeerJ">
        <title>Extensive microbial diversity within the chicken gut microbiome revealed by metagenomics and culture.</title>
        <authorList>
            <person name="Gilroy R."/>
            <person name="Ravi A."/>
            <person name="Getino M."/>
            <person name="Pursley I."/>
            <person name="Horton D.L."/>
            <person name="Alikhan N.F."/>
            <person name="Baker D."/>
            <person name="Gharbi K."/>
            <person name="Hall N."/>
            <person name="Watson M."/>
            <person name="Adriaenssens E.M."/>
            <person name="Foster-Nyarko E."/>
            <person name="Jarju S."/>
            <person name="Secka A."/>
            <person name="Antonio M."/>
            <person name="Oren A."/>
            <person name="Chaudhuri R.R."/>
            <person name="La Ragione R."/>
            <person name="Hildebrand F."/>
            <person name="Pallen M.J."/>
        </authorList>
    </citation>
    <scope>NUCLEOTIDE SEQUENCE</scope>
    <source>
        <strain evidence="15">14975</strain>
    </source>
</reference>
<keyword evidence="10 13" id="KW-0233">DNA recombination</keyword>
<accession>A0A9D1V9K8</accession>
<evidence type="ECO:0000256" key="3">
    <source>
        <dbReference type="ARBA" id="ARBA00022722"/>
    </source>
</evidence>
<evidence type="ECO:0000256" key="5">
    <source>
        <dbReference type="ARBA" id="ARBA00022759"/>
    </source>
</evidence>
<dbReference type="GO" id="GO:0048476">
    <property type="term" value="C:Holliday junction resolvase complex"/>
    <property type="evidence" value="ECO:0007669"/>
    <property type="project" value="UniProtKB-UniRule"/>
</dbReference>
<evidence type="ECO:0000256" key="14">
    <source>
        <dbReference type="NCBIfam" id="TIGR00228"/>
    </source>
</evidence>
<dbReference type="CDD" id="cd16962">
    <property type="entry name" value="RuvC"/>
    <property type="match status" value="1"/>
</dbReference>
<dbReference type="GO" id="GO:0003677">
    <property type="term" value="F:DNA binding"/>
    <property type="evidence" value="ECO:0007669"/>
    <property type="project" value="UniProtKB-KW"/>
</dbReference>
<feature type="binding site" evidence="13">
    <location>
        <position position="67"/>
    </location>
    <ligand>
        <name>Mg(2+)</name>
        <dbReference type="ChEBI" id="CHEBI:18420"/>
        <label>2</label>
    </ligand>
</feature>
<evidence type="ECO:0000256" key="10">
    <source>
        <dbReference type="ARBA" id="ARBA00023172"/>
    </source>
</evidence>
<evidence type="ECO:0000256" key="1">
    <source>
        <dbReference type="ARBA" id="ARBA00009518"/>
    </source>
</evidence>
<name>A0A9D1V9K8_9BACT</name>
<dbReference type="GO" id="GO:0005737">
    <property type="term" value="C:cytoplasm"/>
    <property type="evidence" value="ECO:0007669"/>
    <property type="project" value="UniProtKB-SubCell"/>
</dbReference>
<evidence type="ECO:0000256" key="2">
    <source>
        <dbReference type="ARBA" id="ARBA00022490"/>
    </source>
</evidence>
<keyword evidence="9 13" id="KW-0238">DNA-binding</keyword>
<keyword evidence="11 13" id="KW-0234">DNA repair</keyword>
<evidence type="ECO:0000313" key="16">
    <source>
        <dbReference type="Proteomes" id="UP000823964"/>
    </source>
</evidence>
<dbReference type="HAMAP" id="MF_00034">
    <property type="entry name" value="RuvC"/>
    <property type="match status" value="1"/>
</dbReference>
<keyword evidence="3 13" id="KW-0540">Nuclease</keyword>
<comment type="caution">
    <text evidence="15">The sequence shown here is derived from an EMBL/GenBank/DDBJ whole genome shotgun (WGS) entry which is preliminary data.</text>
</comment>
<dbReference type="Pfam" id="PF02075">
    <property type="entry name" value="RuvC"/>
    <property type="match status" value="1"/>
</dbReference>
<gene>
    <name evidence="13 15" type="primary">ruvC</name>
    <name evidence="15" type="ORF">H9862_00345</name>
</gene>
<reference evidence="15" key="2">
    <citation type="submission" date="2021-04" db="EMBL/GenBank/DDBJ databases">
        <authorList>
            <person name="Gilroy R."/>
        </authorList>
    </citation>
    <scope>NUCLEOTIDE SEQUENCE</scope>
    <source>
        <strain evidence="15">14975</strain>
    </source>
</reference>
<protein>
    <recommendedName>
        <fullName evidence="13 14">Crossover junction endodeoxyribonuclease RuvC</fullName>
        <ecNumber evidence="13 14">3.1.21.10</ecNumber>
    </recommendedName>
    <alternativeName>
        <fullName evidence="13">Holliday junction nuclease RuvC</fullName>
    </alternativeName>
    <alternativeName>
        <fullName evidence="13">Holliday junction resolvase RuvC</fullName>
    </alternativeName>
</protein>
<dbReference type="GO" id="GO:0000287">
    <property type="term" value="F:magnesium ion binding"/>
    <property type="evidence" value="ECO:0007669"/>
    <property type="project" value="UniProtKB-UniRule"/>
</dbReference>
<dbReference type="EC" id="3.1.21.10" evidence="13 14"/>
<feature type="binding site" evidence="13">
    <location>
        <position position="7"/>
    </location>
    <ligand>
        <name>Mg(2+)</name>
        <dbReference type="ChEBI" id="CHEBI:18420"/>
        <label>1</label>
    </ligand>
</feature>
<dbReference type="Proteomes" id="UP000823964">
    <property type="component" value="Unassembled WGS sequence"/>
</dbReference>
<organism evidence="15 16">
    <name type="scientific">Candidatus Akkermansia intestinigallinarum</name>
    <dbReference type="NCBI Taxonomy" id="2838431"/>
    <lineage>
        <taxon>Bacteria</taxon>
        <taxon>Pseudomonadati</taxon>
        <taxon>Verrucomicrobiota</taxon>
        <taxon>Verrucomicrobiia</taxon>
        <taxon>Verrucomicrobiales</taxon>
        <taxon>Akkermansiaceae</taxon>
        <taxon>Akkermansia</taxon>
    </lineage>
</organism>
<keyword evidence="8 13" id="KW-0460">Magnesium</keyword>
<evidence type="ECO:0000256" key="11">
    <source>
        <dbReference type="ARBA" id="ARBA00023204"/>
    </source>
</evidence>
<comment type="subcellular location">
    <subcellularLocation>
        <location evidence="13">Cytoplasm</location>
    </subcellularLocation>
</comment>
<keyword evidence="6 13" id="KW-0227">DNA damage</keyword>
<evidence type="ECO:0000256" key="12">
    <source>
        <dbReference type="ARBA" id="ARBA00029354"/>
    </source>
</evidence>
<feature type="binding site" evidence="13">
    <location>
        <position position="139"/>
    </location>
    <ligand>
        <name>Mg(2+)</name>
        <dbReference type="ChEBI" id="CHEBI:18420"/>
        <label>1</label>
    </ligand>
</feature>
<dbReference type="PANTHER" id="PTHR30194">
    <property type="entry name" value="CROSSOVER JUNCTION ENDODEOXYRIBONUCLEASE RUVC"/>
    <property type="match status" value="1"/>
</dbReference>
<sequence>MRVVSIDPAIRNTGYAVLEGDYREARALEYGTLSLPASMPQSSCLRAIHEQVCSLIRRWQPDELAIEAIIYVQSHRTAISMGSARGASVLAAALHDLPIVEYPPGCVKLATVGKGRAVKQQVAFMMRAMLRLTETPAPDAADALAVGYTHLAATDPTRAKLFSERKII</sequence>
<dbReference type="SUPFAM" id="SSF53098">
    <property type="entry name" value="Ribonuclease H-like"/>
    <property type="match status" value="1"/>
</dbReference>
<evidence type="ECO:0000313" key="15">
    <source>
        <dbReference type="EMBL" id="HIX19033.1"/>
    </source>
</evidence>
<evidence type="ECO:0000256" key="4">
    <source>
        <dbReference type="ARBA" id="ARBA00022723"/>
    </source>
</evidence>
<dbReference type="GO" id="GO:0008821">
    <property type="term" value="F:crossover junction DNA endonuclease activity"/>
    <property type="evidence" value="ECO:0007669"/>
    <property type="project" value="UniProtKB-UniRule"/>
</dbReference>
<evidence type="ECO:0000256" key="6">
    <source>
        <dbReference type="ARBA" id="ARBA00022763"/>
    </source>
</evidence>
<dbReference type="PANTHER" id="PTHR30194:SF3">
    <property type="entry name" value="CROSSOVER JUNCTION ENDODEOXYRIBONUCLEASE RUVC"/>
    <property type="match status" value="1"/>
</dbReference>
<dbReference type="PRINTS" id="PR00696">
    <property type="entry name" value="RSOLVASERUVC"/>
</dbReference>
<comment type="function">
    <text evidence="13">The RuvA-RuvB-RuvC complex processes Holliday junction (HJ) DNA during genetic recombination and DNA repair. Endonuclease that resolves HJ intermediates. Cleaves cruciform DNA by making single-stranded nicks across the HJ at symmetrical positions within the homologous arms, yielding a 5'-phosphate and a 3'-hydroxyl group; requires a central core of homology in the junction. The consensus cleavage sequence is 5'-(A/T)TT(C/G)-3'. Cleavage occurs on the 3'-side of the TT dinucleotide at the point of strand exchange. HJ branch migration catalyzed by RuvA-RuvB allows RuvC to scan DNA until it finds its consensus sequence, where it cleaves and resolves the cruciform DNA.</text>
</comment>
<evidence type="ECO:0000256" key="8">
    <source>
        <dbReference type="ARBA" id="ARBA00022842"/>
    </source>
</evidence>
<dbReference type="InterPro" id="IPR012337">
    <property type="entry name" value="RNaseH-like_sf"/>
</dbReference>
<dbReference type="NCBIfam" id="TIGR00228">
    <property type="entry name" value="ruvC"/>
    <property type="match status" value="1"/>
</dbReference>